<name>A0A437QQL3_9PROT</name>
<feature type="region of interest" description="Disordered" evidence="1">
    <location>
        <begin position="163"/>
        <end position="183"/>
    </location>
</feature>
<dbReference type="AlphaFoldDB" id="A0A437QQL3"/>
<evidence type="ECO:0000313" key="3">
    <source>
        <dbReference type="EMBL" id="RVU36808.1"/>
    </source>
</evidence>
<proteinExistence type="predicted"/>
<evidence type="ECO:0000313" key="4">
    <source>
        <dbReference type="Proteomes" id="UP000287447"/>
    </source>
</evidence>
<feature type="chain" id="PRO_5019388126" description="DUF1080 domain-containing protein" evidence="2">
    <location>
        <begin position="30"/>
        <end position="330"/>
    </location>
</feature>
<reference evidence="4" key="1">
    <citation type="submission" date="2019-01" db="EMBL/GenBank/DDBJ databases">
        <title>Gri0909 isolated from a small marine red alga.</title>
        <authorList>
            <person name="Kim J."/>
            <person name="Jeong S.E."/>
            <person name="Jeon C.O."/>
        </authorList>
    </citation>
    <scope>NUCLEOTIDE SEQUENCE [LARGE SCALE GENOMIC DNA]</scope>
    <source>
        <strain evidence="4">Gri0909</strain>
    </source>
</reference>
<evidence type="ECO:0008006" key="5">
    <source>
        <dbReference type="Google" id="ProtNLM"/>
    </source>
</evidence>
<feature type="signal peptide" evidence="2">
    <location>
        <begin position="1"/>
        <end position="29"/>
    </location>
</feature>
<comment type="caution">
    <text evidence="3">The sequence shown here is derived from an EMBL/GenBank/DDBJ whole genome shotgun (WGS) entry which is preliminary data.</text>
</comment>
<sequence>MMKAFGKRPLLLGLFFCAAFVANTPNAFSQTGSFGQAPNGPAPNSQADSTRALVDELNALLEKGERERLIDPWFLRDLQTVIGKYDRPWSDILLQDDFSARGPQPDPPWQVTAGEFLIDWRHGLRSVIEPNATNQSAQSGSQSKDEKDIGKALLGALLQGALQGSQSGNQSGSQGSGTQQQSSGQAQFAAVQAALPISNAFSIDVTFSLRPLVNGTEEGFELGPYQGATASSGYRLSYIAADRSLQLLKVSSRGVSTIDGARLANDLTDGQAHQLNWTRDQDGGMTIHIDGQAVIAVTDRSFRESFDGFAVLNRGGDFAMRDVTIAGVSN</sequence>
<evidence type="ECO:0000256" key="2">
    <source>
        <dbReference type="SAM" id="SignalP"/>
    </source>
</evidence>
<gene>
    <name evidence="3" type="ORF">EOI86_16725</name>
</gene>
<keyword evidence="2" id="KW-0732">Signal</keyword>
<dbReference type="EMBL" id="SADE01000002">
    <property type="protein sequence ID" value="RVU36808.1"/>
    <property type="molecule type" value="Genomic_DNA"/>
</dbReference>
<dbReference type="OrthoDB" id="2080452at2"/>
<protein>
    <recommendedName>
        <fullName evidence="5">DUF1080 domain-containing protein</fullName>
    </recommendedName>
</protein>
<dbReference type="Gene3D" id="2.60.120.560">
    <property type="entry name" value="Exo-inulinase, domain 1"/>
    <property type="match status" value="1"/>
</dbReference>
<organism evidence="3 4">
    <name type="scientific">Hwanghaeella grinnelliae</name>
    <dbReference type="NCBI Taxonomy" id="2500179"/>
    <lineage>
        <taxon>Bacteria</taxon>
        <taxon>Pseudomonadati</taxon>
        <taxon>Pseudomonadota</taxon>
        <taxon>Alphaproteobacteria</taxon>
        <taxon>Rhodospirillales</taxon>
        <taxon>Rhodospirillaceae</taxon>
        <taxon>Hwanghaeella</taxon>
    </lineage>
</organism>
<dbReference type="Proteomes" id="UP000287447">
    <property type="component" value="Unassembled WGS sequence"/>
</dbReference>
<evidence type="ECO:0000256" key="1">
    <source>
        <dbReference type="SAM" id="MobiDB-lite"/>
    </source>
</evidence>
<dbReference type="RefSeq" id="WP_127766284.1">
    <property type="nucleotide sequence ID" value="NZ_SADE01000002.1"/>
</dbReference>
<accession>A0A437QQL3</accession>
<keyword evidence="4" id="KW-1185">Reference proteome</keyword>